<dbReference type="InterPro" id="IPR008972">
    <property type="entry name" value="Cupredoxin"/>
</dbReference>
<evidence type="ECO:0000256" key="1">
    <source>
        <dbReference type="SAM" id="Phobius"/>
    </source>
</evidence>
<feature type="transmembrane region" description="Helical" evidence="1">
    <location>
        <begin position="6"/>
        <end position="23"/>
    </location>
</feature>
<organism evidence="2 3">
    <name type="scientific">Candidatus Taylorbacteria bacterium RIFCSPHIGHO2_02_FULL_43_32b</name>
    <dbReference type="NCBI Taxonomy" id="1802306"/>
    <lineage>
        <taxon>Bacteria</taxon>
        <taxon>Candidatus Tayloriibacteriota</taxon>
    </lineage>
</organism>
<dbReference type="Proteomes" id="UP000177130">
    <property type="component" value="Unassembled WGS sequence"/>
</dbReference>
<reference evidence="2 3" key="1">
    <citation type="journal article" date="2016" name="Nat. Commun.">
        <title>Thousands of microbial genomes shed light on interconnected biogeochemical processes in an aquifer system.</title>
        <authorList>
            <person name="Anantharaman K."/>
            <person name="Brown C.T."/>
            <person name="Hug L.A."/>
            <person name="Sharon I."/>
            <person name="Castelle C.J."/>
            <person name="Probst A.J."/>
            <person name="Thomas B.C."/>
            <person name="Singh A."/>
            <person name="Wilkins M.J."/>
            <person name="Karaoz U."/>
            <person name="Brodie E.L."/>
            <person name="Williams K.H."/>
            <person name="Hubbard S.S."/>
            <person name="Banfield J.F."/>
        </authorList>
    </citation>
    <scope>NUCLEOTIDE SEQUENCE [LARGE SCALE GENOMIC DNA]</scope>
</reference>
<gene>
    <name evidence="2" type="ORF">A3C72_00770</name>
</gene>
<dbReference type="AlphaFoldDB" id="A0A1G2MLY9"/>
<keyword evidence="1" id="KW-1133">Transmembrane helix</keyword>
<accession>A0A1G2MLY9</accession>
<comment type="caution">
    <text evidence="2">The sequence shown here is derived from an EMBL/GenBank/DDBJ whole genome shotgun (WGS) entry which is preliminary data.</text>
</comment>
<keyword evidence="1" id="KW-0812">Transmembrane</keyword>
<dbReference type="STRING" id="1802306.A3C72_00770"/>
<sequence>MTKSTILSIIVAVGIIGLALWFSGSSGKGGAEVGALNTTINGDKQYIDIVAKGGYSPKVINAKAGIPLVVKMNTANTFDCSAFVVIPSINYRGTLQKDGTTEIPIPAQPAGTTLRGSCGMGMYGFAINFI</sequence>
<dbReference type="Gene3D" id="2.60.40.420">
    <property type="entry name" value="Cupredoxins - blue copper proteins"/>
    <property type="match status" value="1"/>
</dbReference>
<evidence type="ECO:0000313" key="3">
    <source>
        <dbReference type="Proteomes" id="UP000177130"/>
    </source>
</evidence>
<protein>
    <submittedName>
        <fullName evidence="2">Uncharacterized protein</fullName>
    </submittedName>
</protein>
<dbReference type="EMBL" id="MHRK01000006">
    <property type="protein sequence ID" value="OHA24754.1"/>
    <property type="molecule type" value="Genomic_DNA"/>
</dbReference>
<name>A0A1G2MLY9_9BACT</name>
<keyword evidence="1" id="KW-0472">Membrane</keyword>
<proteinExistence type="predicted"/>
<evidence type="ECO:0000313" key="2">
    <source>
        <dbReference type="EMBL" id="OHA24754.1"/>
    </source>
</evidence>